<feature type="non-terminal residue" evidence="1">
    <location>
        <position position="31"/>
    </location>
</feature>
<accession>A0A8J2JW04</accession>
<evidence type="ECO:0000313" key="1">
    <source>
        <dbReference type="EMBL" id="CAG7723030.1"/>
    </source>
</evidence>
<keyword evidence="2" id="KW-1185">Reference proteome</keyword>
<dbReference type="Proteomes" id="UP000708208">
    <property type="component" value="Unassembled WGS sequence"/>
</dbReference>
<dbReference type="OrthoDB" id="2127281at2759"/>
<dbReference type="EMBL" id="CAJVCH010094889">
    <property type="protein sequence ID" value="CAG7723030.1"/>
    <property type="molecule type" value="Genomic_DNA"/>
</dbReference>
<dbReference type="AlphaFoldDB" id="A0A8J2JW04"/>
<evidence type="ECO:0000313" key="2">
    <source>
        <dbReference type="Proteomes" id="UP000708208"/>
    </source>
</evidence>
<comment type="caution">
    <text evidence="1">The sequence shown here is derived from an EMBL/GenBank/DDBJ whole genome shotgun (WGS) entry which is preliminary data.</text>
</comment>
<sequence>MLLLYGIYIIVLCKNYWFKCKVEAMIFGCSK</sequence>
<proteinExistence type="predicted"/>
<gene>
    <name evidence="1" type="ORF">AFUS01_LOCUS12137</name>
</gene>
<reference evidence="1" key="1">
    <citation type="submission" date="2021-06" db="EMBL/GenBank/DDBJ databases">
        <authorList>
            <person name="Hodson N. C."/>
            <person name="Mongue J. A."/>
            <person name="Jaron S. K."/>
        </authorList>
    </citation>
    <scope>NUCLEOTIDE SEQUENCE</scope>
</reference>
<name>A0A8J2JW04_9HEXA</name>
<protein>
    <submittedName>
        <fullName evidence="1">Uncharacterized protein</fullName>
    </submittedName>
</protein>
<organism evidence="1 2">
    <name type="scientific">Allacma fusca</name>
    <dbReference type="NCBI Taxonomy" id="39272"/>
    <lineage>
        <taxon>Eukaryota</taxon>
        <taxon>Metazoa</taxon>
        <taxon>Ecdysozoa</taxon>
        <taxon>Arthropoda</taxon>
        <taxon>Hexapoda</taxon>
        <taxon>Collembola</taxon>
        <taxon>Symphypleona</taxon>
        <taxon>Sminthuridae</taxon>
        <taxon>Allacma</taxon>
    </lineage>
</organism>